<evidence type="ECO:0000256" key="2">
    <source>
        <dbReference type="ARBA" id="ARBA00006474"/>
    </source>
</evidence>
<dbReference type="AlphaFoldDB" id="A0A6C2CB39"/>
<feature type="transmembrane region" description="Helical" evidence="10">
    <location>
        <begin position="71"/>
        <end position="89"/>
    </location>
</feature>
<keyword evidence="3 8" id="KW-0547">Nucleotide-binding</keyword>
<evidence type="ECO:0000313" key="12">
    <source>
        <dbReference type="EMBL" id="TYC50679.1"/>
    </source>
</evidence>
<feature type="binding site" evidence="8">
    <location>
        <begin position="573"/>
        <end position="580"/>
    </location>
    <ligand>
        <name>ATP</name>
        <dbReference type="ChEBI" id="CHEBI:30616"/>
    </ligand>
</feature>
<proteinExistence type="inferred from homology"/>
<feature type="region of interest" description="Disordered" evidence="9">
    <location>
        <begin position="1"/>
        <end position="32"/>
    </location>
</feature>
<dbReference type="Gene3D" id="1.10.10.10">
    <property type="entry name" value="Winged helix-like DNA-binding domain superfamily/Winged helix DNA-binding domain"/>
    <property type="match status" value="1"/>
</dbReference>
<evidence type="ECO:0000259" key="11">
    <source>
        <dbReference type="PROSITE" id="PS50901"/>
    </source>
</evidence>
<sequence>MATSTKKPTPRKSTNTKNRKTPPRKKTPQKNNHVGNVVGLVAMLLAIFAVLNLGMLGKFLANLMRYLVGNPYQILLVILMVPLLGVIAYGRWPSKFKLRYYLGFAIAMLGVLLMLTISLFNTLDMHSNFISTVSLLVKQDLVNQSVSTDVGGGIIGAVLYTGTYLIASDFGSWLIAIVLIIGGIIVTFSLDLSDVMAVFFNFTAATGKTVETGVQSGLEYAKVKSEDLRERAENRANERKNFDSLMEADPFSKETPIVKVDIDDIEPTVAMAPQTSAASDLTAESYKAPTIIAPEPVEEVTTTTAPASTKPAPEQYEAPAYGLSDNDLPPVENNVPDAIDMGMMDSVDSAIFASVAPNTANAQSNSVKHAKLTHADILGHDESKTSPKTIAHQNNVGHVEPSTQSTPVADVSMGTVDDKDYVIPTTDLLTKVGSTDQSSEREGLAEKAHILHDTLKSFNINADVEKVVLGPTVTQYEIKPAIGVKVSRITNLSDDLALALAAKSLRIEAPIPGKSLVGIEVANDKQAMVGFRDMMDSVGIDREHPLNVPIGKSVSGEIIKMDLTKMPHLLIAGSTGSGKSVAINSILASILLQAKPSEVRLMLVDPKKVELSVYNDIPHLITPVVSEPRKAALALKKVVAEMDRRFKLLAEAGVRNIDGYNKQIQRANAEGNGTVYQKMPYLVAIVDELADLMITVSGEVEPAIVRIAQLGRAAGIHLIVATQRPSVDVITGLIKANVPSRMGFAVSSGVDSRTILDGNGAEKLLGRGDMLFAPIGANSPQRIQGAFLSDDDVEALTDFIKSQGEAQYDDTMTVSDDEVQALDGGEANGSDGNRADELDELWDEAVDFVVDQQRASTSLVQRRFRIGYNRAARLVDDMEARGVIGPQDGAKPRRVLISKEMLYRLKNGEADMTASTDNATITEEETDDLPF</sequence>
<evidence type="ECO:0000256" key="5">
    <source>
        <dbReference type="ARBA" id="ARBA00022840"/>
    </source>
</evidence>
<comment type="similarity">
    <text evidence="2">Belongs to the FtsK/SpoIIIE/SftA family.</text>
</comment>
<dbReference type="InterPro" id="IPR027417">
    <property type="entry name" value="P-loop_NTPase"/>
</dbReference>
<evidence type="ECO:0000256" key="4">
    <source>
        <dbReference type="ARBA" id="ARBA00022829"/>
    </source>
</evidence>
<evidence type="ECO:0000256" key="9">
    <source>
        <dbReference type="SAM" id="MobiDB-lite"/>
    </source>
</evidence>
<dbReference type="InterPro" id="IPR036388">
    <property type="entry name" value="WH-like_DNA-bd_sf"/>
</dbReference>
<feature type="transmembrane region" description="Helical" evidence="10">
    <location>
        <begin position="172"/>
        <end position="190"/>
    </location>
</feature>
<dbReference type="PROSITE" id="PS50901">
    <property type="entry name" value="FTSK"/>
    <property type="match status" value="1"/>
</dbReference>
<keyword evidence="4" id="KW-0159">Chromosome partition</keyword>
<gene>
    <name evidence="12" type="ORF">ESZ50_01715</name>
</gene>
<evidence type="ECO:0000256" key="1">
    <source>
        <dbReference type="ARBA" id="ARBA00004141"/>
    </source>
</evidence>
<name>A0A6C2CB39_9LACO</name>
<dbReference type="PANTHER" id="PTHR22683">
    <property type="entry name" value="SPORULATION PROTEIN RELATED"/>
    <property type="match status" value="1"/>
</dbReference>
<feature type="compositionally biased region" description="Basic residues" evidence="9">
    <location>
        <begin position="17"/>
        <end position="28"/>
    </location>
</feature>
<dbReference type="Proteomes" id="UP000371977">
    <property type="component" value="Unassembled WGS sequence"/>
</dbReference>
<accession>A0A6C2CB39</accession>
<dbReference type="InterPro" id="IPR041027">
    <property type="entry name" value="FtsK_alpha"/>
</dbReference>
<feature type="transmembrane region" description="Helical" evidence="10">
    <location>
        <begin position="101"/>
        <end position="121"/>
    </location>
</feature>
<dbReference type="GO" id="GO:0005524">
    <property type="term" value="F:ATP binding"/>
    <property type="evidence" value="ECO:0007669"/>
    <property type="project" value="UniProtKB-UniRule"/>
</dbReference>
<evidence type="ECO:0000256" key="6">
    <source>
        <dbReference type="ARBA" id="ARBA00023125"/>
    </source>
</evidence>
<dbReference type="RefSeq" id="WP_148621879.1">
    <property type="nucleotide sequence ID" value="NZ_SDGZ01000006.1"/>
</dbReference>
<keyword evidence="10" id="KW-1133">Transmembrane helix</keyword>
<dbReference type="InterPro" id="IPR002543">
    <property type="entry name" value="FtsK_dom"/>
</dbReference>
<dbReference type="GO" id="GO:0016020">
    <property type="term" value="C:membrane"/>
    <property type="evidence" value="ECO:0007669"/>
    <property type="project" value="UniProtKB-SubCell"/>
</dbReference>
<feature type="compositionally biased region" description="Low complexity" evidence="9">
    <location>
        <begin position="1"/>
        <end position="16"/>
    </location>
</feature>
<feature type="transmembrane region" description="Helical" evidence="10">
    <location>
        <begin position="141"/>
        <end position="160"/>
    </location>
</feature>
<keyword evidence="5 8" id="KW-0067">ATP-binding</keyword>
<comment type="subcellular location">
    <subcellularLocation>
        <location evidence="1">Membrane</location>
        <topology evidence="1">Multi-pass membrane protein</topology>
    </subcellularLocation>
</comment>
<evidence type="ECO:0000256" key="7">
    <source>
        <dbReference type="ARBA" id="ARBA00025923"/>
    </source>
</evidence>
<dbReference type="Gene3D" id="3.30.980.40">
    <property type="match status" value="1"/>
</dbReference>
<evidence type="ECO:0000313" key="13">
    <source>
        <dbReference type="Proteomes" id="UP000371977"/>
    </source>
</evidence>
<comment type="caution">
    <text evidence="12">The sequence shown here is derived from an EMBL/GenBank/DDBJ whole genome shotgun (WGS) entry which is preliminary data.</text>
</comment>
<feature type="region of interest" description="Disordered" evidence="9">
    <location>
        <begin position="302"/>
        <end position="330"/>
    </location>
</feature>
<organism evidence="12 13">
    <name type="scientific">Weissella muntiaci</name>
    <dbReference type="NCBI Taxonomy" id="2508881"/>
    <lineage>
        <taxon>Bacteria</taxon>
        <taxon>Bacillati</taxon>
        <taxon>Bacillota</taxon>
        <taxon>Bacilli</taxon>
        <taxon>Lactobacillales</taxon>
        <taxon>Lactobacillaceae</taxon>
        <taxon>Weissella</taxon>
    </lineage>
</organism>
<reference evidence="12 13" key="1">
    <citation type="submission" date="2019-01" db="EMBL/GenBank/DDBJ databases">
        <title>Weissella sp. nov., a novel lactic acid bacterium isolated from animal feces.</title>
        <authorList>
            <person name="Wang L.-T."/>
        </authorList>
    </citation>
    <scope>NUCLEOTIDE SEQUENCE [LARGE SCALE GENOMIC DNA]</scope>
    <source>
        <strain evidence="12 13">8H-2</strain>
    </source>
</reference>
<dbReference type="SUPFAM" id="SSF46785">
    <property type="entry name" value="Winged helix' DNA-binding domain"/>
    <property type="match status" value="1"/>
</dbReference>
<dbReference type="GO" id="GO:0003677">
    <property type="term" value="F:DNA binding"/>
    <property type="evidence" value="ECO:0007669"/>
    <property type="project" value="UniProtKB-KW"/>
</dbReference>
<dbReference type="Pfam" id="PF09397">
    <property type="entry name" value="FtsK_gamma"/>
    <property type="match status" value="1"/>
</dbReference>
<keyword evidence="13" id="KW-1185">Reference proteome</keyword>
<dbReference type="OrthoDB" id="9807790at2"/>
<evidence type="ECO:0000256" key="10">
    <source>
        <dbReference type="SAM" id="Phobius"/>
    </source>
</evidence>
<keyword evidence="6" id="KW-0238">DNA-binding</keyword>
<feature type="compositionally biased region" description="Low complexity" evidence="9">
    <location>
        <begin position="302"/>
        <end position="314"/>
    </location>
</feature>
<dbReference type="Pfam" id="PF01580">
    <property type="entry name" value="FtsK_SpoIIIE"/>
    <property type="match status" value="1"/>
</dbReference>
<dbReference type="InterPro" id="IPR036390">
    <property type="entry name" value="WH_DNA-bd_sf"/>
</dbReference>
<evidence type="ECO:0000256" key="8">
    <source>
        <dbReference type="PROSITE-ProRule" id="PRU00289"/>
    </source>
</evidence>
<feature type="transmembrane region" description="Helical" evidence="10">
    <location>
        <begin position="34"/>
        <end position="51"/>
    </location>
</feature>
<dbReference type="SUPFAM" id="SSF52540">
    <property type="entry name" value="P-loop containing nucleoside triphosphate hydrolases"/>
    <property type="match status" value="1"/>
</dbReference>
<protein>
    <submittedName>
        <fullName evidence="12">DNA translocase FtsK</fullName>
    </submittedName>
</protein>
<dbReference type="InterPro" id="IPR018541">
    <property type="entry name" value="Ftsk_gamma"/>
</dbReference>
<dbReference type="Pfam" id="PF17854">
    <property type="entry name" value="FtsK_alpha"/>
    <property type="match status" value="1"/>
</dbReference>
<evidence type="ECO:0000256" key="3">
    <source>
        <dbReference type="ARBA" id="ARBA00022741"/>
    </source>
</evidence>
<keyword evidence="10" id="KW-0472">Membrane</keyword>
<dbReference type="Gene3D" id="3.40.50.300">
    <property type="entry name" value="P-loop containing nucleotide triphosphate hydrolases"/>
    <property type="match status" value="1"/>
</dbReference>
<dbReference type="EMBL" id="SDGZ01000006">
    <property type="protein sequence ID" value="TYC50679.1"/>
    <property type="molecule type" value="Genomic_DNA"/>
</dbReference>
<dbReference type="InterPro" id="IPR050206">
    <property type="entry name" value="FtsK/SpoIIIE/SftA"/>
</dbReference>
<dbReference type="PANTHER" id="PTHR22683:SF41">
    <property type="entry name" value="DNA TRANSLOCASE FTSK"/>
    <property type="match status" value="1"/>
</dbReference>
<feature type="domain" description="FtsK" evidence="11">
    <location>
        <begin position="556"/>
        <end position="753"/>
    </location>
</feature>
<dbReference type="GO" id="GO:0007059">
    <property type="term" value="P:chromosome segregation"/>
    <property type="evidence" value="ECO:0007669"/>
    <property type="project" value="UniProtKB-KW"/>
</dbReference>
<comment type="subunit">
    <text evidence="7">Homohexamer. Forms a ring that surrounds DNA.</text>
</comment>
<dbReference type="SMART" id="SM00843">
    <property type="entry name" value="Ftsk_gamma"/>
    <property type="match status" value="1"/>
</dbReference>
<keyword evidence="10" id="KW-0812">Transmembrane</keyword>